<dbReference type="Proteomes" id="UP000010388">
    <property type="component" value="Chromosome"/>
</dbReference>
<dbReference type="KEGG" id="cgc:Cyagr_1948"/>
<reference evidence="3" key="1">
    <citation type="journal article" date="2013" name="Proc. Natl. Acad. Sci. U.S.A.">
        <title>Improving the coverage of the cyanobacterial phylum using diversity-driven genome sequencing.</title>
        <authorList>
            <person name="Shih P.M."/>
            <person name="Wu D."/>
            <person name="Latifi A."/>
            <person name="Axen S.D."/>
            <person name="Fewer D.P."/>
            <person name="Talla E."/>
            <person name="Calteau A."/>
            <person name="Cai F."/>
            <person name="Tandeau de Marsac N."/>
            <person name="Rippka R."/>
            <person name="Herdman M."/>
            <person name="Sivonen K."/>
            <person name="Coursin T."/>
            <person name="Laurent T."/>
            <person name="Goodwin L."/>
            <person name="Nolan M."/>
            <person name="Davenport K.W."/>
            <person name="Han C.S."/>
            <person name="Rubin E.M."/>
            <person name="Eisen J.A."/>
            <person name="Woyke T."/>
            <person name="Gugger M."/>
            <person name="Kerfeld C.A."/>
        </authorList>
    </citation>
    <scope>NUCLEOTIDE SEQUENCE [LARGE SCALE GENOMIC DNA]</scope>
    <source>
        <strain evidence="3">ATCC 27147 / PCC 6307</strain>
    </source>
</reference>
<proteinExistence type="predicted"/>
<organism evidence="2 3">
    <name type="scientific">Cyanobium gracile (strain ATCC 27147 / PCC 6307)</name>
    <dbReference type="NCBI Taxonomy" id="292564"/>
    <lineage>
        <taxon>Bacteria</taxon>
        <taxon>Bacillati</taxon>
        <taxon>Cyanobacteriota</taxon>
        <taxon>Cyanophyceae</taxon>
        <taxon>Synechococcales</taxon>
        <taxon>Prochlorococcaceae</taxon>
        <taxon>Cyanobium</taxon>
    </lineage>
</organism>
<dbReference type="EMBL" id="CP003495">
    <property type="protein sequence ID" value="AFY29076.1"/>
    <property type="molecule type" value="Genomic_DNA"/>
</dbReference>
<dbReference type="eggNOG" id="COG1073">
    <property type="taxonomic scope" value="Bacteria"/>
</dbReference>
<sequence>MAPAFRFRPISHSWIAIHPEPKGVIQFMGGAFFGSFPTVFYRYFLRRLFEEGYTIIALPFRFSFRHWDIAIGLLKEQDVLRKELSTITGNTFYQEQANYFWLGHSLGCKYIALLECLSGDQGRQAVEPCTEKQVSQHIAAALDNAGLKGASILSQPSLLLAPDISDTESAIPIRAFARFLDVAGLGVKPTRGQTQCLIQRSQLFNLTAVISFDKDTIAGSAVEPKPGEKPEEESDVFWLLQLLRGRHYPLLTVELPGKHLEPLGVRIGNYLVDLNPFDKFIKSLTGRRLEEDAATFLMQLRRRQHGLGDPTETLPSPLASPSPGSLTPSSKLAARPDQAQSDSRV</sequence>
<dbReference type="HOGENOM" id="CLU_836347_0_0_3"/>
<dbReference type="SUPFAM" id="SSF53474">
    <property type="entry name" value="alpha/beta-Hydrolases"/>
    <property type="match status" value="1"/>
</dbReference>
<evidence type="ECO:0000313" key="2">
    <source>
        <dbReference type="EMBL" id="AFY29076.1"/>
    </source>
</evidence>
<dbReference type="Pfam" id="PF07082">
    <property type="entry name" value="DUF1350"/>
    <property type="match status" value="1"/>
</dbReference>
<dbReference type="AlphaFoldDB" id="K9P8M8"/>
<dbReference type="InterPro" id="IPR029058">
    <property type="entry name" value="AB_hydrolase_fold"/>
</dbReference>
<evidence type="ECO:0008006" key="4">
    <source>
        <dbReference type="Google" id="ProtNLM"/>
    </source>
</evidence>
<feature type="compositionally biased region" description="Low complexity" evidence="1">
    <location>
        <begin position="310"/>
        <end position="330"/>
    </location>
</feature>
<evidence type="ECO:0000313" key="3">
    <source>
        <dbReference type="Proteomes" id="UP000010388"/>
    </source>
</evidence>
<feature type="region of interest" description="Disordered" evidence="1">
    <location>
        <begin position="306"/>
        <end position="345"/>
    </location>
</feature>
<dbReference type="PANTHER" id="PTHR34127:SF1">
    <property type="entry name" value="OS04G0405600 PROTEIN"/>
    <property type="match status" value="1"/>
</dbReference>
<name>K9P8M8_CYAGP</name>
<dbReference type="RefSeq" id="WP_015109521.1">
    <property type="nucleotide sequence ID" value="NC_019675.1"/>
</dbReference>
<accession>K9P8M8</accession>
<dbReference type="PATRIC" id="fig|292564.3.peg.1845"/>
<dbReference type="STRING" id="292564.Cyagr_1948"/>
<dbReference type="PANTHER" id="PTHR34127">
    <property type="entry name" value="OS04G0405600 PROTEIN"/>
    <property type="match status" value="1"/>
</dbReference>
<gene>
    <name evidence="2" type="ordered locus">Cyagr_1948</name>
</gene>
<protein>
    <recommendedName>
        <fullName evidence="4">DUF1350 domain-containing protein</fullName>
    </recommendedName>
</protein>
<dbReference type="ESTHER" id="cyagp-k9p8m8">
    <property type="family name" value="Duf_1350"/>
</dbReference>
<evidence type="ECO:0000256" key="1">
    <source>
        <dbReference type="SAM" id="MobiDB-lite"/>
    </source>
</evidence>
<dbReference type="OrthoDB" id="479210at2"/>
<dbReference type="InterPro" id="IPR010765">
    <property type="entry name" value="DUF1350"/>
</dbReference>